<dbReference type="PANTHER" id="PTHR12661:SF5">
    <property type="entry name" value="SUPPRESSOR OF SWI4 1 HOMOLOG"/>
    <property type="match status" value="1"/>
</dbReference>
<dbReference type="GO" id="GO:0006364">
    <property type="term" value="P:rRNA processing"/>
    <property type="evidence" value="ECO:0007669"/>
    <property type="project" value="InterPro"/>
</dbReference>
<evidence type="ECO:0000313" key="5">
    <source>
        <dbReference type="Proteomes" id="UP000297703"/>
    </source>
</evidence>
<sequence length="546" mass="61493">MGREGKTKNQKRARAAAQQQAQEQFASVPHSFVFHRGRVGRSLQQLVLDVRRVMEPFTASTLQVRKKNSLKDFVAVAGPLGVTHFLVFTKSPTNVNFKLVRLPGGPTLTFKVTQYALIKDVVSSLKRHRMHEQQFTHHPLLVLNNFGLQQMHIKLMATMFQNMFPSINVHKVNLNAIKRCLLISYNADSQLLDFRHYSLKVVPVGASKGLKKLLQEKFPNMSRLEDISELLAKDINLSESEAEQDGTHNILELPQAYAGRGNMKAQQSAVRLTEIGPRMTLQLIKVEEGLNQGNVLYHGFILKTEEELRAALARKEERLRLKAERRRRQEADVQRKKEQREAHRKQSLAGIKRKQQQGEDGDSGAEDPGMPEGQDPANQSDDDAEYYRQEVGEEPDADLFPKSAKRKYGPPGSPQPSKRLRTSQPGEQPASRKVKHRRPPGQPQWGRRSPREPRQQRETGNSPRSGQQNNPRRPKGRGPQRGARSPKPTGPRHPGQQGTKRGPRLPGSKFKGPGKPAARGKGLRGKPAAWGRGVRQRPRAPKKGQH</sequence>
<dbReference type="OrthoDB" id="10261452at2759"/>
<feature type="compositionally biased region" description="Basic and acidic residues" evidence="2">
    <location>
        <begin position="323"/>
        <end position="341"/>
    </location>
</feature>
<dbReference type="InterPro" id="IPR045112">
    <property type="entry name" value="PPAN-like"/>
</dbReference>
<reference evidence="4 5" key="1">
    <citation type="submission" date="2019-04" db="EMBL/GenBank/DDBJ databases">
        <title>Draft genome of the big-headed turtle Platysternon megacephalum.</title>
        <authorList>
            <person name="Gong S."/>
        </authorList>
    </citation>
    <scope>NUCLEOTIDE SEQUENCE [LARGE SCALE GENOMIC DNA]</scope>
    <source>
        <strain evidence="4">DO16091913</strain>
        <tissue evidence="4">Muscle</tissue>
    </source>
</reference>
<proteinExistence type="predicted"/>
<evidence type="ECO:0000313" key="4">
    <source>
        <dbReference type="EMBL" id="TFJ97138.1"/>
    </source>
</evidence>
<evidence type="ECO:0000259" key="3">
    <source>
        <dbReference type="PROSITE" id="PS50833"/>
    </source>
</evidence>
<feature type="compositionally biased region" description="Polar residues" evidence="2">
    <location>
        <begin position="459"/>
        <end position="470"/>
    </location>
</feature>
<dbReference type="Pfam" id="PF04427">
    <property type="entry name" value="Brix"/>
    <property type="match status" value="1"/>
</dbReference>
<comment type="caution">
    <text evidence="4">The sequence shown here is derived from an EMBL/GenBank/DDBJ whole genome shotgun (WGS) entry which is preliminary data.</text>
</comment>
<gene>
    <name evidence="4" type="ORF">DR999_PMT21041</name>
</gene>
<feature type="compositionally biased region" description="Basic residues" evidence="2">
    <location>
        <begin position="534"/>
        <end position="546"/>
    </location>
</feature>
<feature type="region of interest" description="Disordered" evidence="2">
    <location>
        <begin position="1"/>
        <end position="20"/>
    </location>
</feature>
<organism evidence="4 5">
    <name type="scientific">Platysternon megacephalum</name>
    <name type="common">big-headed turtle</name>
    <dbReference type="NCBI Taxonomy" id="55544"/>
    <lineage>
        <taxon>Eukaryota</taxon>
        <taxon>Metazoa</taxon>
        <taxon>Chordata</taxon>
        <taxon>Craniata</taxon>
        <taxon>Vertebrata</taxon>
        <taxon>Euteleostomi</taxon>
        <taxon>Archelosauria</taxon>
        <taxon>Testudinata</taxon>
        <taxon>Testudines</taxon>
        <taxon>Cryptodira</taxon>
        <taxon>Durocryptodira</taxon>
        <taxon>Testudinoidea</taxon>
        <taxon>Platysternidae</taxon>
        <taxon>Platysternon</taxon>
    </lineage>
</organism>
<dbReference type="EMBL" id="QXTE01000526">
    <property type="protein sequence ID" value="TFJ97138.1"/>
    <property type="molecule type" value="Genomic_DNA"/>
</dbReference>
<dbReference type="SUPFAM" id="SSF52954">
    <property type="entry name" value="Class II aaRS ABD-related"/>
    <property type="match status" value="1"/>
</dbReference>
<accession>A0A4D9DJQ9</accession>
<dbReference type="GO" id="GO:0005730">
    <property type="term" value="C:nucleolus"/>
    <property type="evidence" value="ECO:0007669"/>
    <property type="project" value="UniProtKB-SubCell"/>
</dbReference>
<dbReference type="InterPro" id="IPR007109">
    <property type="entry name" value="Brix"/>
</dbReference>
<dbReference type="SMART" id="SM00879">
    <property type="entry name" value="Brix"/>
    <property type="match status" value="1"/>
</dbReference>
<feature type="compositionally biased region" description="Low complexity" evidence="2">
    <location>
        <begin position="509"/>
        <end position="520"/>
    </location>
</feature>
<keyword evidence="5" id="KW-1185">Reference proteome</keyword>
<dbReference type="GO" id="GO:0000027">
    <property type="term" value="P:ribosomal large subunit assembly"/>
    <property type="evidence" value="ECO:0007669"/>
    <property type="project" value="TreeGrafter"/>
</dbReference>
<dbReference type="STRING" id="55544.A0A4D9DJQ9"/>
<dbReference type="PROSITE" id="PS50833">
    <property type="entry name" value="BRIX"/>
    <property type="match status" value="1"/>
</dbReference>
<dbReference type="AlphaFoldDB" id="A0A4D9DJQ9"/>
<feature type="region of interest" description="Disordered" evidence="2">
    <location>
        <begin position="323"/>
        <end position="546"/>
    </location>
</feature>
<dbReference type="Proteomes" id="UP000297703">
    <property type="component" value="Unassembled WGS sequence"/>
</dbReference>
<protein>
    <submittedName>
        <fullName evidence="4">Suppressor of SWI4 1-like protein</fullName>
    </submittedName>
</protein>
<reference evidence="4 5" key="2">
    <citation type="submission" date="2019-04" db="EMBL/GenBank/DDBJ databases">
        <title>The genome sequence of big-headed turtle.</title>
        <authorList>
            <person name="Gong S."/>
        </authorList>
    </citation>
    <scope>NUCLEOTIDE SEQUENCE [LARGE SCALE GENOMIC DNA]</scope>
    <source>
        <strain evidence="4">DO16091913</strain>
        <tissue evidence="4">Muscle</tissue>
    </source>
</reference>
<dbReference type="PANTHER" id="PTHR12661">
    <property type="entry name" value="PETER PAN-RELATED"/>
    <property type="match status" value="1"/>
</dbReference>
<feature type="compositionally biased region" description="Basic residues" evidence="2">
    <location>
        <begin position="342"/>
        <end position="355"/>
    </location>
</feature>
<dbReference type="GO" id="GO:0019843">
    <property type="term" value="F:rRNA binding"/>
    <property type="evidence" value="ECO:0007669"/>
    <property type="project" value="InterPro"/>
</dbReference>
<comment type="subcellular location">
    <subcellularLocation>
        <location evidence="1">Nucleus</location>
        <location evidence="1">Nucleolus</location>
    </subcellularLocation>
</comment>
<name>A0A4D9DJQ9_9SAUR</name>
<dbReference type="GO" id="GO:0030687">
    <property type="term" value="C:preribosome, large subunit precursor"/>
    <property type="evidence" value="ECO:0007669"/>
    <property type="project" value="TreeGrafter"/>
</dbReference>
<evidence type="ECO:0000256" key="2">
    <source>
        <dbReference type="SAM" id="MobiDB-lite"/>
    </source>
</evidence>
<feature type="domain" description="Brix" evidence="3">
    <location>
        <begin position="29"/>
        <end position="292"/>
    </location>
</feature>
<evidence type="ECO:0000256" key="1">
    <source>
        <dbReference type="ARBA" id="ARBA00004604"/>
    </source>
</evidence>